<dbReference type="RefSeq" id="WP_345064773.1">
    <property type="nucleotide sequence ID" value="NZ_BAABGR010000006.1"/>
</dbReference>
<gene>
    <name evidence="2" type="ORF">GCM10023173_07020</name>
</gene>
<keyword evidence="3" id="KW-1185">Reference proteome</keyword>
<sequence length="207" mass="22478">MNIAKIFLTAGFAAMVALSGCGNSSNKGQSDQGLPLEKFTNDKNAQKQYFFLRIVEENETDSSKVYVAKSVFDQDTVGMKVEVLKNIEPGVDGQGRPKESGFVKGAIKISSIGEESNALVRALSTIFGMESAGQMSSEAILPTVFSSNTVAVDLSKNATYSFKLFFENSVGDPAEVFATLDLYKKSFEMSEKDASFRPQWLAAFEGK</sequence>
<name>A0ABP8QXJ5_9SPHI</name>
<evidence type="ECO:0000313" key="2">
    <source>
        <dbReference type="EMBL" id="GAA4512642.1"/>
    </source>
</evidence>
<evidence type="ECO:0008006" key="4">
    <source>
        <dbReference type="Google" id="ProtNLM"/>
    </source>
</evidence>
<accession>A0ABP8QXJ5</accession>
<dbReference type="PROSITE" id="PS51257">
    <property type="entry name" value="PROKAR_LIPOPROTEIN"/>
    <property type="match status" value="1"/>
</dbReference>
<feature type="signal peptide" evidence="1">
    <location>
        <begin position="1"/>
        <end position="19"/>
    </location>
</feature>
<evidence type="ECO:0000256" key="1">
    <source>
        <dbReference type="SAM" id="SignalP"/>
    </source>
</evidence>
<dbReference type="Proteomes" id="UP001500394">
    <property type="component" value="Unassembled WGS sequence"/>
</dbReference>
<protein>
    <recommendedName>
        <fullName evidence="4">Lipoprotein</fullName>
    </recommendedName>
</protein>
<dbReference type="EMBL" id="BAABGR010000006">
    <property type="protein sequence ID" value="GAA4512642.1"/>
    <property type="molecule type" value="Genomic_DNA"/>
</dbReference>
<keyword evidence="1" id="KW-0732">Signal</keyword>
<comment type="caution">
    <text evidence="2">The sequence shown here is derived from an EMBL/GenBank/DDBJ whole genome shotgun (WGS) entry which is preliminary data.</text>
</comment>
<evidence type="ECO:0000313" key="3">
    <source>
        <dbReference type="Proteomes" id="UP001500394"/>
    </source>
</evidence>
<organism evidence="2 3">
    <name type="scientific">Sphingobacterium thermophilum</name>
    <dbReference type="NCBI Taxonomy" id="768534"/>
    <lineage>
        <taxon>Bacteria</taxon>
        <taxon>Pseudomonadati</taxon>
        <taxon>Bacteroidota</taxon>
        <taxon>Sphingobacteriia</taxon>
        <taxon>Sphingobacteriales</taxon>
        <taxon>Sphingobacteriaceae</taxon>
        <taxon>Sphingobacterium</taxon>
    </lineage>
</organism>
<reference evidence="3" key="1">
    <citation type="journal article" date="2019" name="Int. J. Syst. Evol. Microbiol.">
        <title>The Global Catalogue of Microorganisms (GCM) 10K type strain sequencing project: providing services to taxonomists for standard genome sequencing and annotation.</title>
        <authorList>
            <consortium name="The Broad Institute Genomics Platform"/>
            <consortium name="The Broad Institute Genome Sequencing Center for Infectious Disease"/>
            <person name="Wu L."/>
            <person name="Ma J."/>
        </authorList>
    </citation>
    <scope>NUCLEOTIDE SEQUENCE [LARGE SCALE GENOMIC DNA]</scope>
    <source>
        <strain evidence="3">JCM 17858</strain>
    </source>
</reference>
<proteinExistence type="predicted"/>
<feature type="chain" id="PRO_5045355561" description="Lipoprotein" evidence="1">
    <location>
        <begin position="20"/>
        <end position="207"/>
    </location>
</feature>